<keyword evidence="1" id="KW-0812">Transmembrane</keyword>
<proteinExistence type="predicted"/>
<evidence type="ECO:0000313" key="2">
    <source>
        <dbReference type="EMBL" id="EUJ25900.1"/>
    </source>
</evidence>
<gene>
    <name evidence="2" type="ORF">LMUR_14224</name>
</gene>
<keyword evidence="1" id="KW-1133">Transmembrane helix</keyword>
<feature type="transmembrane region" description="Helical" evidence="1">
    <location>
        <begin position="87"/>
        <end position="107"/>
    </location>
</feature>
<protein>
    <submittedName>
        <fullName evidence="2">Major facilitator family transporter</fullName>
    </submittedName>
</protein>
<name>A0A829R2N1_LISGR</name>
<dbReference type="Proteomes" id="UP000019251">
    <property type="component" value="Unassembled WGS sequence"/>
</dbReference>
<dbReference type="EMBL" id="AODG01000020">
    <property type="protein sequence ID" value="EUJ25900.1"/>
    <property type="molecule type" value="Genomic_DNA"/>
</dbReference>
<dbReference type="AlphaFoldDB" id="A0A829R2N1"/>
<dbReference type="SUPFAM" id="SSF103473">
    <property type="entry name" value="MFS general substrate transporter"/>
    <property type="match status" value="1"/>
</dbReference>
<keyword evidence="1" id="KW-0472">Membrane</keyword>
<dbReference type="InterPro" id="IPR036259">
    <property type="entry name" value="MFS_trans_sf"/>
</dbReference>
<accession>A0A829R2N1</accession>
<sequence>MLVQLVGYYHESKLEKEMDRALLEQKTITLHQKEAQELAHAIQILAIGELKEIVKAIAREEITPSTDKAVSNAPEDKVGVASGIYKMASSLGGSFGIAISATVYGVLANTGNVNLAAMAGLLTNVGFCLVSLFAVVLTTPKEKKILKTVV</sequence>
<evidence type="ECO:0000313" key="3">
    <source>
        <dbReference type="Proteomes" id="UP000019251"/>
    </source>
</evidence>
<evidence type="ECO:0000256" key="1">
    <source>
        <dbReference type="SAM" id="Phobius"/>
    </source>
</evidence>
<organism evidence="2 3">
    <name type="scientific">Listeria grayi FSL F6-1183</name>
    <dbReference type="NCBI Taxonomy" id="1265827"/>
    <lineage>
        <taxon>Bacteria</taxon>
        <taxon>Bacillati</taxon>
        <taxon>Bacillota</taxon>
        <taxon>Bacilli</taxon>
        <taxon>Bacillales</taxon>
        <taxon>Listeriaceae</taxon>
        <taxon>Listeria</taxon>
    </lineage>
</organism>
<comment type="caution">
    <text evidence="2">The sequence shown here is derived from an EMBL/GenBank/DDBJ whole genome shotgun (WGS) entry which is preliminary data.</text>
</comment>
<reference evidence="2 3" key="1">
    <citation type="submission" date="2012-12" db="EMBL/GenBank/DDBJ databases">
        <title>Novel taxa of Listeriaceae from agricultural environments in the United States.</title>
        <authorList>
            <person name="den Bakker H.C."/>
            <person name="Allred A."/>
            <person name="Warchocki S."/>
            <person name="Wright E.M."/>
            <person name="Burrell A."/>
            <person name="Nightingale K.K."/>
            <person name="Kephart D."/>
            <person name="Wiedmann M."/>
        </authorList>
    </citation>
    <scope>NUCLEOTIDE SEQUENCE [LARGE SCALE GENOMIC DNA]</scope>
    <source>
        <strain evidence="2 3">FSL F6-1183</strain>
    </source>
</reference>
<feature type="transmembrane region" description="Helical" evidence="1">
    <location>
        <begin position="113"/>
        <end position="137"/>
    </location>
</feature>